<protein>
    <submittedName>
        <fullName evidence="2">Phage portal protein</fullName>
    </submittedName>
</protein>
<reference evidence="2 3" key="1">
    <citation type="journal article" date="2014" name="Appl. Environ. Microbiol.">
        <title>Genomic encyclopedia of type strains of the genus Bifidobacterium.</title>
        <authorList>
            <person name="Milani C."/>
            <person name="Lugli G.A."/>
            <person name="Duranti S."/>
            <person name="Turroni F."/>
            <person name="Bottacini F."/>
            <person name="Mangifesta M."/>
            <person name="Sanchez B."/>
            <person name="Viappiani A."/>
            <person name="Mancabelli L."/>
            <person name="Taminiau B."/>
            <person name="Delcenserie V."/>
            <person name="Barrangou R."/>
            <person name="Margolles A."/>
            <person name="van Sinderen D."/>
            <person name="Ventura M."/>
        </authorList>
    </citation>
    <scope>NUCLEOTIDE SEQUENCE [LARGE SCALE GENOMIC DNA]</scope>
    <source>
        <strain evidence="2 3">DSM 19703</strain>
    </source>
</reference>
<feature type="compositionally biased region" description="Polar residues" evidence="1">
    <location>
        <begin position="408"/>
        <end position="420"/>
    </location>
</feature>
<dbReference type="eggNOG" id="COG4695">
    <property type="taxonomic scope" value="Bacteria"/>
</dbReference>
<evidence type="ECO:0000256" key="1">
    <source>
        <dbReference type="SAM" id="MobiDB-lite"/>
    </source>
</evidence>
<dbReference type="RefSeq" id="WP_044087947.1">
    <property type="nucleotide sequence ID" value="NZ_ATLK01000001.1"/>
</dbReference>
<dbReference type="EMBL" id="ATLK01000001">
    <property type="protein sequence ID" value="KFF31654.1"/>
    <property type="molecule type" value="Genomic_DNA"/>
</dbReference>
<dbReference type="InterPro" id="IPR006944">
    <property type="entry name" value="Phage/GTA_portal"/>
</dbReference>
<gene>
    <name evidence="2" type="ORF">BBOMB_1040</name>
</gene>
<name>A0A080N6I4_9BIFI</name>
<evidence type="ECO:0000313" key="3">
    <source>
        <dbReference type="Proteomes" id="UP000028730"/>
    </source>
</evidence>
<feature type="region of interest" description="Disordered" evidence="1">
    <location>
        <begin position="398"/>
        <end position="420"/>
    </location>
</feature>
<comment type="caution">
    <text evidence="2">The sequence shown here is derived from an EMBL/GenBank/DDBJ whole genome shotgun (WGS) entry which is preliminary data.</text>
</comment>
<dbReference type="STRING" id="1341695.BBOMB_1040"/>
<keyword evidence="3" id="KW-1185">Reference proteome</keyword>
<accession>A0A080N6I4</accession>
<dbReference type="InterPro" id="IPR006427">
    <property type="entry name" value="Portal_HK97"/>
</dbReference>
<evidence type="ECO:0000313" key="2">
    <source>
        <dbReference type="EMBL" id="KFF31654.1"/>
    </source>
</evidence>
<organism evidence="2 3">
    <name type="scientific">Bifidobacterium bombi DSM 19703</name>
    <dbReference type="NCBI Taxonomy" id="1341695"/>
    <lineage>
        <taxon>Bacteria</taxon>
        <taxon>Bacillati</taxon>
        <taxon>Actinomycetota</taxon>
        <taxon>Actinomycetes</taxon>
        <taxon>Bifidobacteriales</taxon>
        <taxon>Bifidobacteriaceae</taxon>
        <taxon>Bifidobacterium</taxon>
    </lineage>
</organism>
<dbReference type="AlphaFoldDB" id="A0A080N6I4"/>
<dbReference type="Proteomes" id="UP000028730">
    <property type="component" value="Unassembled WGS sequence"/>
</dbReference>
<proteinExistence type="predicted"/>
<sequence length="420" mass="47064">MIWPFTRHKHVEKSVQDFQAGTVRGRWYVVDPGMPLSANSESLSVFATQPAVRKTVEFIARNAARIPMKVYRRDGDNDRPVVTDGPLYNLVKYPTRYHGSYRFWYDLICDLMVYDRFAVKLLPSASSRSGWELYRIPAYTWTFTWAGFEDVRGIQLATADNGSSVIGLDGVLWDKGYGSANGVSPMRTLSQTLREYAESVKWRQAIWKNGARIPGIFAMNADMKPLERDDQKRLESDIDDYLENGGHEGRSPVLQGIHWEKVESFSPKDAQEVEGRTLADIEVASAYHVPPEMVGAREANYSSTQAFRDSLYKETLGPLFTQLEQAFNAQIVPLVSQDPREYVEFDLNAALRGSFLEQAEILQKAVGGPYLSINEGRKEQGFPGLGPEYDQIIDLLNTVRGGGPQADPTDSGSQNLGGSQ</sequence>
<dbReference type="NCBIfam" id="TIGR01537">
    <property type="entry name" value="portal_HK97"/>
    <property type="match status" value="1"/>
</dbReference>
<dbReference type="Pfam" id="PF04860">
    <property type="entry name" value="Phage_portal"/>
    <property type="match status" value="1"/>
</dbReference>
<dbReference type="OrthoDB" id="9765386at2"/>